<name>A0A9D4DWN7_DREPO</name>
<dbReference type="Proteomes" id="UP000828390">
    <property type="component" value="Unassembled WGS sequence"/>
</dbReference>
<accession>A0A9D4DWN7</accession>
<organism evidence="1 2">
    <name type="scientific">Dreissena polymorpha</name>
    <name type="common">Zebra mussel</name>
    <name type="synonym">Mytilus polymorpha</name>
    <dbReference type="NCBI Taxonomy" id="45954"/>
    <lineage>
        <taxon>Eukaryota</taxon>
        <taxon>Metazoa</taxon>
        <taxon>Spiralia</taxon>
        <taxon>Lophotrochozoa</taxon>
        <taxon>Mollusca</taxon>
        <taxon>Bivalvia</taxon>
        <taxon>Autobranchia</taxon>
        <taxon>Heteroconchia</taxon>
        <taxon>Euheterodonta</taxon>
        <taxon>Imparidentia</taxon>
        <taxon>Neoheterodontei</taxon>
        <taxon>Myida</taxon>
        <taxon>Dreissenoidea</taxon>
        <taxon>Dreissenidae</taxon>
        <taxon>Dreissena</taxon>
    </lineage>
</organism>
<evidence type="ECO:0000313" key="1">
    <source>
        <dbReference type="EMBL" id="KAH3755660.1"/>
    </source>
</evidence>
<proteinExistence type="predicted"/>
<dbReference type="EMBL" id="JAIWYP010000010">
    <property type="protein sequence ID" value="KAH3755660.1"/>
    <property type="molecule type" value="Genomic_DNA"/>
</dbReference>
<dbReference type="AlphaFoldDB" id="A0A9D4DWN7"/>
<reference evidence="1" key="2">
    <citation type="submission" date="2020-11" db="EMBL/GenBank/DDBJ databases">
        <authorList>
            <person name="McCartney M.A."/>
            <person name="Auch B."/>
            <person name="Kono T."/>
            <person name="Mallez S."/>
            <person name="Becker A."/>
            <person name="Gohl D.M."/>
            <person name="Silverstein K.A.T."/>
            <person name="Koren S."/>
            <person name="Bechman K.B."/>
            <person name="Herman A."/>
            <person name="Abrahante J.E."/>
            <person name="Garbe J."/>
        </authorList>
    </citation>
    <scope>NUCLEOTIDE SEQUENCE</scope>
    <source>
        <strain evidence="1">Duluth1</strain>
        <tissue evidence="1">Whole animal</tissue>
    </source>
</reference>
<comment type="caution">
    <text evidence="1">The sequence shown here is derived from an EMBL/GenBank/DDBJ whole genome shotgun (WGS) entry which is preliminary data.</text>
</comment>
<gene>
    <name evidence="1" type="ORF">DPMN_190358</name>
</gene>
<keyword evidence="2" id="KW-1185">Reference proteome</keyword>
<protein>
    <submittedName>
        <fullName evidence="1">Uncharacterized protein</fullName>
    </submittedName>
</protein>
<evidence type="ECO:0000313" key="2">
    <source>
        <dbReference type="Proteomes" id="UP000828390"/>
    </source>
</evidence>
<reference evidence="1" key="1">
    <citation type="journal article" date="2019" name="bioRxiv">
        <title>The Genome of the Zebra Mussel, Dreissena polymorpha: A Resource for Invasive Species Research.</title>
        <authorList>
            <person name="McCartney M.A."/>
            <person name="Auch B."/>
            <person name="Kono T."/>
            <person name="Mallez S."/>
            <person name="Zhang Y."/>
            <person name="Obille A."/>
            <person name="Becker A."/>
            <person name="Abrahante J.E."/>
            <person name="Garbe J."/>
            <person name="Badalamenti J.P."/>
            <person name="Herman A."/>
            <person name="Mangelson H."/>
            <person name="Liachko I."/>
            <person name="Sullivan S."/>
            <person name="Sone E.D."/>
            <person name="Koren S."/>
            <person name="Silverstein K.A.T."/>
            <person name="Beckman K.B."/>
            <person name="Gohl D.M."/>
        </authorList>
    </citation>
    <scope>NUCLEOTIDE SEQUENCE</scope>
    <source>
        <strain evidence="1">Duluth1</strain>
        <tissue evidence="1">Whole animal</tissue>
    </source>
</reference>
<sequence>MFSPRKCAHTPGSHVFQRTGTIFELNFLFTCFHYLHIEKTAPSTDGHVFSPIWTIFELVRDTNKTNVLPMVTRNTAPPTASNFFQRTGTTFELNQHIIKTIMLTK</sequence>